<proteinExistence type="predicted"/>
<feature type="non-terminal residue" evidence="2">
    <location>
        <position position="99"/>
    </location>
</feature>
<dbReference type="InParanoid" id="G4Z3E2"/>
<feature type="region of interest" description="Disordered" evidence="1">
    <location>
        <begin position="1"/>
        <end position="37"/>
    </location>
</feature>
<protein>
    <submittedName>
        <fullName evidence="2">Uncharacterized protein</fullName>
    </submittedName>
</protein>
<accession>G4Z3E2</accession>
<dbReference type="AlphaFoldDB" id="G4Z3E2"/>
<feature type="region of interest" description="Disordered" evidence="1">
    <location>
        <begin position="76"/>
        <end position="99"/>
    </location>
</feature>
<dbReference type="Proteomes" id="UP000002640">
    <property type="component" value="Unassembled WGS sequence"/>
</dbReference>
<organism evidence="2 3">
    <name type="scientific">Phytophthora sojae (strain P6497)</name>
    <name type="common">Soybean stem and root rot agent</name>
    <name type="synonym">Phytophthora megasperma f. sp. glycines</name>
    <dbReference type="NCBI Taxonomy" id="1094619"/>
    <lineage>
        <taxon>Eukaryota</taxon>
        <taxon>Sar</taxon>
        <taxon>Stramenopiles</taxon>
        <taxon>Oomycota</taxon>
        <taxon>Peronosporomycetes</taxon>
        <taxon>Peronosporales</taxon>
        <taxon>Peronosporaceae</taxon>
        <taxon>Phytophthora</taxon>
    </lineage>
</organism>
<feature type="compositionally biased region" description="Low complexity" evidence="1">
    <location>
        <begin position="12"/>
        <end position="34"/>
    </location>
</feature>
<dbReference type="EMBL" id="JH159153">
    <property type="protein sequence ID" value="EGZ21505.1"/>
    <property type="molecule type" value="Genomic_DNA"/>
</dbReference>
<evidence type="ECO:0000256" key="1">
    <source>
        <dbReference type="SAM" id="MobiDB-lite"/>
    </source>
</evidence>
<evidence type="ECO:0000313" key="3">
    <source>
        <dbReference type="Proteomes" id="UP000002640"/>
    </source>
</evidence>
<name>G4Z3E2_PHYSP</name>
<sequence>TLDWPASKVDTTEAARSAKTASATSEAPSTNSTTRSIRFEPNWSLITSYTTRSTPRAPIHRTPCGSRPSCTYAWSSWAAPSSPPSSSRPRSGRGPCPAS</sequence>
<reference evidence="2 3" key="1">
    <citation type="journal article" date="2006" name="Science">
        <title>Phytophthora genome sequences uncover evolutionary origins and mechanisms of pathogenesis.</title>
        <authorList>
            <person name="Tyler B.M."/>
            <person name="Tripathy S."/>
            <person name="Zhang X."/>
            <person name="Dehal P."/>
            <person name="Jiang R.H."/>
            <person name="Aerts A."/>
            <person name="Arredondo F.D."/>
            <person name="Baxter L."/>
            <person name="Bensasson D."/>
            <person name="Beynon J.L."/>
            <person name="Chapman J."/>
            <person name="Damasceno C.M."/>
            <person name="Dorrance A.E."/>
            <person name="Dou D."/>
            <person name="Dickerman A.W."/>
            <person name="Dubchak I.L."/>
            <person name="Garbelotto M."/>
            <person name="Gijzen M."/>
            <person name="Gordon S.G."/>
            <person name="Govers F."/>
            <person name="Grunwald N.J."/>
            <person name="Huang W."/>
            <person name="Ivors K.L."/>
            <person name="Jones R.W."/>
            <person name="Kamoun S."/>
            <person name="Krampis K."/>
            <person name="Lamour K.H."/>
            <person name="Lee M.K."/>
            <person name="McDonald W.H."/>
            <person name="Medina M."/>
            <person name="Meijer H.J."/>
            <person name="Nordberg E.K."/>
            <person name="Maclean D.J."/>
            <person name="Ospina-Giraldo M.D."/>
            <person name="Morris P.F."/>
            <person name="Phuntumart V."/>
            <person name="Putnam N.H."/>
            <person name="Rash S."/>
            <person name="Rose J.K."/>
            <person name="Sakihama Y."/>
            <person name="Salamov A.A."/>
            <person name="Savidor A."/>
            <person name="Scheuring C.F."/>
            <person name="Smith B.M."/>
            <person name="Sobral B.W."/>
            <person name="Terry A."/>
            <person name="Torto-Alalibo T.A."/>
            <person name="Win J."/>
            <person name="Xu Z."/>
            <person name="Zhang H."/>
            <person name="Grigoriev I.V."/>
            <person name="Rokhsar D.S."/>
            <person name="Boore J.L."/>
        </authorList>
    </citation>
    <scope>NUCLEOTIDE SEQUENCE [LARGE SCALE GENOMIC DNA]</scope>
    <source>
        <strain evidence="2 3">P6497</strain>
    </source>
</reference>
<keyword evidence="3" id="KW-1185">Reference proteome</keyword>
<dbReference type="KEGG" id="psoj:PHYSODRAFT_285621"/>
<dbReference type="GeneID" id="20640090"/>
<evidence type="ECO:0000313" key="2">
    <source>
        <dbReference type="EMBL" id="EGZ21505.1"/>
    </source>
</evidence>
<dbReference type="RefSeq" id="XP_009524222.1">
    <property type="nucleotide sequence ID" value="XM_009525927.1"/>
</dbReference>
<feature type="non-terminal residue" evidence="2">
    <location>
        <position position="1"/>
    </location>
</feature>
<gene>
    <name evidence="2" type="ORF">PHYSODRAFT_285621</name>
</gene>